<evidence type="ECO:0000313" key="2">
    <source>
        <dbReference type="Proteomes" id="UP000016927"/>
    </source>
</evidence>
<dbReference type="EMBL" id="KB908918">
    <property type="protein sequence ID" value="EOB15078.1"/>
    <property type="molecule type" value="Genomic_DNA"/>
</dbReference>
<sequence>MAKQTNKDFDKYRKLKRKFKKLQETNVLLKLQIKKIENFYLNKINFYKKQFNEEKEGFYSDYESLMAKYLNLITKK</sequence>
<gene>
    <name evidence="1" type="ORF">NBO_10g0068</name>
</gene>
<keyword evidence="2" id="KW-1185">Reference proteome</keyword>
<evidence type="ECO:0000313" key="1">
    <source>
        <dbReference type="EMBL" id="EOB15078.1"/>
    </source>
</evidence>
<organism evidence="1 2">
    <name type="scientific">Nosema bombycis (strain CQ1 / CVCC 102059)</name>
    <name type="common">Microsporidian parasite</name>
    <name type="synonym">Pebrine of silkworm</name>
    <dbReference type="NCBI Taxonomy" id="578461"/>
    <lineage>
        <taxon>Eukaryota</taxon>
        <taxon>Fungi</taxon>
        <taxon>Fungi incertae sedis</taxon>
        <taxon>Microsporidia</taxon>
        <taxon>Nosematidae</taxon>
        <taxon>Nosema</taxon>
    </lineage>
</organism>
<dbReference type="HOGENOM" id="CLU_2655114_0_0_1"/>
<name>R0MQB6_NOSB1</name>
<dbReference type="AlphaFoldDB" id="R0MQB6"/>
<reference evidence="1 2" key="1">
    <citation type="journal article" date="2013" name="BMC Genomics">
        <title>Comparative genomics of parasitic silkworm microsporidia reveal an association between genome expansion and host adaptation.</title>
        <authorList>
            <person name="Pan G."/>
            <person name="Xu J."/>
            <person name="Li T."/>
            <person name="Xia Q."/>
            <person name="Liu S.L."/>
            <person name="Zhang G."/>
            <person name="Li S."/>
            <person name="Li C."/>
            <person name="Liu H."/>
            <person name="Yang L."/>
            <person name="Liu T."/>
            <person name="Zhang X."/>
            <person name="Wu Z."/>
            <person name="Fan W."/>
            <person name="Dang X."/>
            <person name="Xiang H."/>
            <person name="Tao M."/>
            <person name="Li Y."/>
            <person name="Hu J."/>
            <person name="Li Z."/>
            <person name="Lin L."/>
            <person name="Luo J."/>
            <person name="Geng L."/>
            <person name="Wang L."/>
            <person name="Long M."/>
            <person name="Wan Y."/>
            <person name="He N."/>
            <person name="Zhang Z."/>
            <person name="Lu C."/>
            <person name="Keeling P.J."/>
            <person name="Wang J."/>
            <person name="Xiang Z."/>
            <person name="Zhou Z."/>
        </authorList>
    </citation>
    <scope>NUCLEOTIDE SEQUENCE [LARGE SCALE GENOMIC DNA]</scope>
    <source>
        <strain evidence="2">CQ1 / CVCC 102059</strain>
    </source>
</reference>
<dbReference type="VEuPathDB" id="MicrosporidiaDB:NBO_10g0068"/>
<accession>R0MQB6</accession>
<dbReference type="Proteomes" id="UP000016927">
    <property type="component" value="Unassembled WGS sequence"/>
</dbReference>
<protein>
    <submittedName>
        <fullName evidence="1">Uncharacterized protein</fullName>
    </submittedName>
</protein>
<proteinExistence type="predicted"/>